<dbReference type="PANTHER" id="PTHR31286">
    <property type="entry name" value="GLYCINE-RICH CELL WALL STRUCTURAL PROTEIN 1.8-LIKE"/>
    <property type="match status" value="1"/>
</dbReference>
<evidence type="ECO:0000313" key="3">
    <source>
        <dbReference type="EMBL" id="KAH1107992.1"/>
    </source>
</evidence>
<evidence type="ECO:0000259" key="2">
    <source>
        <dbReference type="Pfam" id="PF14111"/>
    </source>
</evidence>
<feature type="domain" description="DUF4283" evidence="2">
    <location>
        <begin position="102"/>
        <end position="181"/>
    </location>
</feature>
<feature type="region of interest" description="Disordered" evidence="1">
    <location>
        <begin position="362"/>
        <end position="405"/>
    </location>
</feature>
<dbReference type="PANTHER" id="PTHR31286:SF173">
    <property type="entry name" value="DUF4283 DOMAIN-CONTAINING PROTEIN"/>
    <property type="match status" value="1"/>
</dbReference>
<reference evidence="3 4" key="1">
    <citation type="journal article" date="2021" name="Plant Biotechnol. J.">
        <title>Multi-omics assisted identification of the key and species-specific regulatory components of drought-tolerant mechanisms in Gossypium stocksii.</title>
        <authorList>
            <person name="Yu D."/>
            <person name="Ke L."/>
            <person name="Zhang D."/>
            <person name="Wu Y."/>
            <person name="Sun Y."/>
            <person name="Mei J."/>
            <person name="Sun J."/>
            <person name="Sun Y."/>
        </authorList>
    </citation>
    <scope>NUCLEOTIDE SEQUENCE [LARGE SCALE GENOMIC DNA]</scope>
    <source>
        <strain evidence="4">cv. E1</strain>
        <tissue evidence="3">Leaf</tissue>
    </source>
</reference>
<keyword evidence="4" id="KW-1185">Reference proteome</keyword>
<feature type="compositionally biased region" description="Basic and acidic residues" evidence="1">
    <location>
        <begin position="362"/>
        <end position="380"/>
    </location>
</feature>
<accession>A0A9D3W3C1</accession>
<sequence length="405" mass="46407">MTSLCESSGTDKSIMEELIPKKVRFRGEDNDTNSDMMVDSPSEKPISWKDKLIGSQSKDSFNKSEGEDFEILEGDVQKTLVNGVPAITFSDRIQQILIQGMENTVVLKLLGRNIGFSVLQNKIYNLWRPSKPMHLMDIENGYFLVKFQNKVDYERVLSEGPWIIFGQYLTVQPWTLGFDPFQAFPSVVMAWIRFPSLPGYLYNHKIITEIGGMVGKVVKLDMNTDNRARGRFARMAVYIDLEKPLVLHLLINGRKQTVEYESLPTICFHCVRYGHTEIFCAFRNSIPTRQETIDLPGSSSKVQTRVVDESVKSSEMYGPWMIVERKSRRKFRENGYISAENQEGRKEGSRFRILTTRDSHEEISEKILPDTRKNRGKDLVIGKPQKSNIGVKLNGQPVLKKNKPQ</sequence>
<feature type="region of interest" description="Disordered" evidence="1">
    <location>
        <begin position="23"/>
        <end position="47"/>
    </location>
</feature>
<dbReference type="Proteomes" id="UP000828251">
    <property type="component" value="Unassembled WGS sequence"/>
</dbReference>
<name>A0A9D3W3C1_9ROSI</name>
<comment type="caution">
    <text evidence="3">The sequence shown here is derived from an EMBL/GenBank/DDBJ whole genome shotgun (WGS) entry which is preliminary data.</text>
</comment>
<dbReference type="Pfam" id="PF14111">
    <property type="entry name" value="DUF4283"/>
    <property type="match status" value="1"/>
</dbReference>
<evidence type="ECO:0000313" key="4">
    <source>
        <dbReference type="Proteomes" id="UP000828251"/>
    </source>
</evidence>
<organism evidence="3 4">
    <name type="scientific">Gossypium stocksii</name>
    <dbReference type="NCBI Taxonomy" id="47602"/>
    <lineage>
        <taxon>Eukaryota</taxon>
        <taxon>Viridiplantae</taxon>
        <taxon>Streptophyta</taxon>
        <taxon>Embryophyta</taxon>
        <taxon>Tracheophyta</taxon>
        <taxon>Spermatophyta</taxon>
        <taxon>Magnoliopsida</taxon>
        <taxon>eudicotyledons</taxon>
        <taxon>Gunneridae</taxon>
        <taxon>Pentapetalae</taxon>
        <taxon>rosids</taxon>
        <taxon>malvids</taxon>
        <taxon>Malvales</taxon>
        <taxon>Malvaceae</taxon>
        <taxon>Malvoideae</taxon>
        <taxon>Gossypium</taxon>
    </lineage>
</organism>
<dbReference type="InterPro" id="IPR025558">
    <property type="entry name" value="DUF4283"/>
</dbReference>
<protein>
    <recommendedName>
        <fullName evidence="2">DUF4283 domain-containing protein</fullName>
    </recommendedName>
</protein>
<proteinExistence type="predicted"/>
<evidence type="ECO:0000256" key="1">
    <source>
        <dbReference type="SAM" id="MobiDB-lite"/>
    </source>
</evidence>
<dbReference type="OrthoDB" id="984865at2759"/>
<gene>
    <name evidence="3" type="ORF">J1N35_011760</name>
</gene>
<dbReference type="AlphaFoldDB" id="A0A9D3W3C1"/>
<dbReference type="EMBL" id="JAIQCV010000004">
    <property type="protein sequence ID" value="KAH1107992.1"/>
    <property type="molecule type" value="Genomic_DNA"/>
</dbReference>
<dbReference type="InterPro" id="IPR040256">
    <property type="entry name" value="At4g02000-like"/>
</dbReference>